<organism evidence="2 3">
    <name type="scientific">Phyllosticta capitalensis</name>
    <dbReference type="NCBI Taxonomy" id="121624"/>
    <lineage>
        <taxon>Eukaryota</taxon>
        <taxon>Fungi</taxon>
        <taxon>Dikarya</taxon>
        <taxon>Ascomycota</taxon>
        <taxon>Pezizomycotina</taxon>
        <taxon>Dothideomycetes</taxon>
        <taxon>Dothideomycetes incertae sedis</taxon>
        <taxon>Botryosphaeriales</taxon>
        <taxon>Phyllostictaceae</taxon>
        <taxon>Phyllosticta</taxon>
    </lineage>
</organism>
<feature type="region of interest" description="Disordered" evidence="1">
    <location>
        <begin position="157"/>
        <end position="183"/>
    </location>
</feature>
<protein>
    <submittedName>
        <fullName evidence="2">Uncharacterized protein</fullName>
    </submittedName>
</protein>
<dbReference type="Proteomes" id="UP001492380">
    <property type="component" value="Unassembled WGS sequence"/>
</dbReference>
<feature type="compositionally biased region" description="Pro residues" evidence="1">
    <location>
        <begin position="23"/>
        <end position="33"/>
    </location>
</feature>
<keyword evidence="3" id="KW-1185">Reference proteome</keyword>
<reference evidence="2 3" key="1">
    <citation type="submission" date="2024-04" db="EMBL/GenBank/DDBJ databases">
        <title>Phyllosticta paracitricarpa is synonymous to the EU quarantine fungus P. citricarpa based on phylogenomic analyses.</title>
        <authorList>
            <consortium name="Lawrence Berkeley National Laboratory"/>
            <person name="Van Ingen-Buijs V.A."/>
            <person name="Van Westerhoven A.C."/>
            <person name="Haridas S."/>
            <person name="Skiadas P."/>
            <person name="Martin F."/>
            <person name="Groenewald J.Z."/>
            <person name="Crous P.W."/>
            <person name="Seidl M.F."/>
        </authorList>
    </citation>
    <scope>NUCLEOTIDE SEQUENCE [LARGE SCALE GENOMIC DNA]</scope>
    <source>
        <strain evidence="2 3">CBS 123374</strain>
    </source>
</reference>
<evidence type="ECO:0000313" key="2">
    <source>
        <dbReference type="EMBL" id="KAK8226085.1"/>
    </source>
</evidence>
<comment type="caution">
    <text evidence="2">The sequence shown here is derived from an EMBL/GenBank/DDBJ whole genome shotgun (WGS) entry which is preliminary data.</text>
</comment>
<accession>A0ABR1YDQ2</accession>
<feature type="region of interest" description="Disordered" evidence="1">
    <location>
        <begin position="13"/>
        <end position="38"/>
    </location>
</feature>
<evidence type="ECO:0000313" key="3">
    <source>
        <dbReference type="Proteomes" id="UP001492380"/>
    </source>
</evidence>
<proteinExistence type="predicted"/>
<gene>
    <name evidence="2" type="ORF">HDK90DRAFT_75426</name>
</gene>
<evidence type="ECO:0000256" key="1">
    <source>
        <dbReference type="SAM" id="MobiDB-lite"/>
    </source>
</evidence>
<dbReference type="EMBL" id="JBBWRZ010000011">
    <property type="protein sequence ID" value="KAK8226085.1"/>
    <property type="molecule type" value="Genomic_DNA"/>
</dbReference>
<sequence>MLDVCMVGQASEHQARTHGVRAPHPPPPLPPSPRYHASTSTSCCSAPRHIRVGGLTQPNEATQGTRWADRRPTDSMYCLHGVRRLRCIQNTETADLAAIAFSDAIIACLLARTFNANVDGCFQTLHDGMTRWLGHSGWHEAREKSMATWARWAKNGRPLEGNAARTPQEKADENEMAEEEVSTASSLLYTNKPLGQSRYKDSTQDKTPTYCTTRLDARPQLTLNATWPWGRRSTPKILPVLFSLRPQIS</sequence>
<name>A0ABR1YDQ2_9PEZI</name>